<accession>A0AAV4WG95</accession>
<dbReference type="Proteomes" id="UP001054945">
    <property type="component" value="Unassembled WGS sequence"/>
</dbReference>
<comment type="caution">
    <text evidence="1">The sequence shown here is derived from an EMBL/GenBank/DDBJ whole genome shotgun (WGS) entry which is preliminary data.</text>
</comment>
<evidence type="ECO:0000313" key="2">
    <source>
        <dbReference type="Proteomes" id="UP001054945"/>
    </source>
</evidence>
<reference evidence="1 2" key="1">
    <citation type="submission" date="2021-06" db="EMBL/GenBank/DDBJ databases">
        <title>Caerostris extrusa draft genome.</title>
        <authorList>
            <person name="Kono N."/>
            <person name="Arakawa K."/>
        </authorList>
    </citation>
    <scope>NUCLEOTIDE SEQUENCE [LARGE SCALE GENOMIC DNA]</scope>
</reference>
<organism evidence="1 2">
    <name type="scientific">Caerostris extrusa</name>
    <name type="common">Bark spider</name>
    <name type="synonym">Caerostris bankana</name>
    <dbReference type="NCBI Taxonomy" id="172846"/>
    <lineage>
        <taxon>Eukaryota</taxon>
        <taxon>Metazoa</taxon>
        <taxon>Ecdysozoa</taxon>
        <taxon>Arthropoda</taxon>
        <taxon>Chelicerata</taxon>
        <taxon>Arachnida</taxon>
        <taxon>Araneae</taxon>
        <taxon>Araneomorphae</taxon>
        <taxon>Entelegynae</taxon>
        <taxon>Araneoidea</taxon>
        <taxon>Araneidae</taxon>
        <taxon>Caerostris</taxon>
    </lineage>
</organism>
<evidence type="ECO:0000313" key="1">
    <source>
        <dbReference type="EMBL" id="GIY80839.1"/>
    </source>
</evidence>
<protein>
    <submittedName>
        <fullName evidence="1">Uncharacterized protein</fullName>
    </submittedName>
</protein>
<name>A0AAV4WG95_CAEEX</name>
<gene>
    <name evidence="1" type="ORF">CEXT_381541</name>
</gene>
<proteinExistence type="predicted"/>
<keyword evidence="2" id="KW-1185">Reference proteome</keyword>
<dbReference type="AlphaFoldDB" id="A0AAV4WG95"/>
<sequence>MKRKQPLNAQESPRLLNRKDPFFSKQCRLCHKTFSGVKGDWGEGQENSKVFDNLPFAKSFHLFEEFIIAREDTVLSEQLSTLKIRRRIIQCFGRRRFSFLGGIVITRDPGTAASF</sequence>
<dbReference type="EMBL" id="BPLR01016058">
    <property type="protein sequence ID" value="GIY80839.1"/>
    <property type="molecule type" value="Genomic_DNA"/>
</dbReference>